<dbReference type="NCBIfam" id="TIGR00004">
    <property type="entry name" value="Rid family detoxifying hydrolase"/>
    <property type="match status" value="1"/>
</dbReference>
<proteinExistence type="inferred from homology"/>
<dbReference type="InterPro" id="IPR006056">
    <property type="entry name" value="RidA"/>
</dbReference>
<accession>A0ABR7FNU9</accession>
<comment type="caution">
    <text evidence="2">The sequence shown here is derived from an EMBL/GenBank/DDBJ whole genome shotgun (WGS) entry which is preliminary data.</text>
</comment>
<gene>
    <name evidence="2" type="ORF">H8S22_00310</name>
</gene>
<dbReference type="InterPro" id="IPR035959">
    <property type="entry name" value="RutC-like_sf"/>
</dbReference>
<evidence type="ECO:0000313" key="2">
    <source>
        <dbReference type="EMBL" id="MBC5676111.1"/>
    </source>
</evidence>
<name>A0ABR7FNU9_9FIRM</name>
<dbReference type="CDD" id="cd00448">
    <property type="entry name" value="YjgF_YER057c_UK114_family"/>
    <property type="match status" value="1"/>
</dbReference>
<dbReference type="InterPro" id="IPR019897">
    <property type="entry name" value="RidA_CS"/>
</dbReference>
<keyword evidence="3" id="KW-1185">Reference proteome</keyword>
<sequence length="123" mass="13545">MEYIFSENAPKAIGPYSQAVKVKDTLYLSGVMPINPETNSLVESDITTQANQVIKNIDAILKEAGMDANNVVKTTCFISDMEYFAAFNEVYAKYFVSKPARSCVAVKSLPKNALIEIEVIAIQ</sequence>
<dbReference type="PROSITE" id="PS01094">
    <property type="entry name" value="UPF0076"/>
    <property type="match status" value="1"/>
</dbReference>
<evidence type="ECO:0000313" key="3">
    <source>
        <dbReference type="Proteomes" id="UP000635828"/>
    </source>
</evidence>
<evidence type="ECO:0000256" key="1">
    <source>
        <dbReference type="ARBA" id="ARBA00010552"/>
    </source>
</evidence>
<organism evidence="2 3">
    <name type="scientific">Anaerostipes hominis</name>
    <name type="common">ex Liu et al. 2021</name>
    <dbReference type="NCBI Taxonomy" id="2763018"/>
    <lineage>
        <taxon>Bacteria</taxon>
        <taxon>Bacillati</taxon>
        <taxon>Bacillota</taxon>
        <taxon>Clostridia</taxon>
        <taxon>Lachnospirales</taxon>
        <taxon>Lachnospiraceae</taxon>
        <taxon>Anaerostipes</taxon>
    </lineage>
</organism>
<dbReference type="InterPro" id="IPR006175">
    <property type="entry name" value="YjgF/YER057c/UK114"/>
</dbReference>
<dbReference type="Gene3D" id="3.30.1330.40">
    <property type="entry name" value="RutC-like"/>
    <property type="match status" value="1"/>
</dbReference>
<dbReference type="SUPFAM" id="SSF55298">
    <property type="entry name" value="YjgF-like"/>
    <property type="match status" value="1"/>
</dbReference>
<dbReference type="EMBL" id="JACOOS010000001">
    <property type="protein sequence ID" value="MBC5676111.1"/>
    <property type="molecule type" value="Genomic_DNA"/>
</dbReference>
<protein>
    <submittedName>
        <fullName evidence="2">RidA family protein</fullName>
    </submittedName>
</protein>
<dbReference type="Pfam" id="PF01042">
    <property type="entry name" value="Ribonuc_L-PSP"/>
    <property type="match status" value="1"/>
</dbReference>
<dbReference type="RefSeq" id="WP_024728011.1">
    <property type="nucleotide sequence ID" value="NZ_JACOOS010000001.1"/>
</dbReference>
<dbReference type="PANTHER" id="PTHR11803:SF59">
    <property type="entry name" value="ENDORIBONUCLEASE"/>
    <property type="match status" value="1"/>
</dbReference>
<dbReference type="Proteomes" id="UP000635828">
    <property type="component" value="Unassembled WGS sequence"/>
</dbReference>
<comment type="similarity">
    <text evidence="1">Belongs to the RutC family.</text>
</comment>
<reference evidence="2 3" key="1">
    <citation type="submission" date="2020-08" db="EMBL/GenBank/DDBJ databases">
        <title>Genome public.</title>
        <authorList>
            <person name="Liu C."/>
            <person name="Sun Q."/>
        </authorList>
    </citation>
    <scope>NUCLEOTIDE SEQUENCE [LARGE SCALE GENOMIC DNA]</scope>
    <source>
        <strain evidence="2 3">NSJ-7</strain>
    </source>
</reference>
<dbReference type="PANTHER" id="PTHR11803">
    <property type="entry name" value="2-IMINOBUTANOATE/2-IMINOPROPANOATE DEAMINASE RIDA"/>
    <property type="match status" value="1"/>
</dbReference>